<evidence type="ECO:0000313" key="8">
    <source>
        <dbReference type="EMBL" id="ORX51837.1"/>
    </source>
</evidence>
<dbReference type="AlphaFoldDB" id="A0A1Y1VDB7"/>
<comment type="caution">
    <text evidence="8">The sequence shown here is derived from an EMBL/GenBank/DDBJ whole genome shotgun (WGS) entry which is preliminary data.</text>
</comment>
<keyword evidence="5" id="KW-0539">Nucleus</keyword>
<evidence type="ECO:0000313" key="9">
    <source>
        <dbReference type="Proteomes" id="UP000193719"/>
    </source>
</evidence>
<evidence type="ECO:0000259" key="7">
    <source>
        <dbReference type="PROSITE" id="PS51472"/>
    </source>
</evidence>
<evidence type="ECO:0000256" key="4">
    <source>
        <dbReference type="ARBA" id="ARBA00023132"/>
    </source>
</evidence>
<reference evidence="8 9" key="2">
    <citation type="submission" date="2016-08" db="EMBL/GenBank/DDBJ databases">
        <title>Pervasive Adenine N6-methylation of Active Genes in Fungi.</title>
        <authorList>
            <consortium name="DOE Joint Genome Institute"/>
            <person name="Mondo S.J."/>
            <person name="Dannebaum R.O."/>
            <person name="Kuo R.C."/>
            <person name="Labutti K."/>
            <person name="Haridas S."/>
            <person name="Kuo A."/>
            <person name="Salamov A."/>
            <person name="Ahrendt S.R."/>
            <person name="Lipzen A."/>
            <person name="Sullivan W."/>
            <person name="Andreopoulos W.B."/>
            <person name="Clum A."/>
            <person name="Lindquist E."/>
            <person name="Daum C."/>
            <person name="Ramamoorthy G.K."/>
            <person name="Gryganskyi A."/>
            <person name="Culley D."/>
            <person name="Magnuson J.K."/>
            <person name="James T.Y."/>
            <person name="O'Malley M.A."/>
            <person name="Stajich J.E."/>
            <person name="Spatafora J.W."/>
            <person name="Visel A."/>
            <person name="Grigoriev I.V."/>
        </authorList>
    </citation>
    <scope>NUCLEOTIDE SEQUENCE [LARGE SCALE GENOMIC DNA]</scope>
    <source>
        <strain evidence="9">finn</strain>
    </source>
</reference>
<accession>A0A1Y1VDB7</accession>
<dbReference type="EMBL" id="MCFH01000017">
    <property type="protein sequence ID" value="ORX51837.1"/>
    <property type="molecule type" value="Genomic_DNA"/>
</dbReference>
<dbReference type="OrthoDB" id="1733656at2759"/>
<feature type="compositionally biased region" description="Low complexity" evidence="6">
    <location>
        <begin position="487"/>
        <end position="501"/>
    </location>
</feature>
<dbReference type="GO" id="GO:0051028">
    <property type="term" value="P:mRNA transport"/>
    <property type="evidence" value="ECO:0007669"/>
    <property type="project" value="UniProtKB-UniRule"/>
</dbReference>
<proteinExistence type="predicted"/>
<keyword evidence="9" id="KW-1185">Reference proteome</keyword>
<dbReference type="PROSITE" id="PS51472">
    <property type="entry name" value="RRM_NUP35"/>
    <property type="match status" value="1"/>
</dbReference>
<comment type="subcellular location">
    <subcellularLocation>
        <location evidence="1">Nucleus</location>
        <location evidence="1">Nuclear pore complex</location>
    </subcellularLocation>
</comment>
<dbReference type="Gene3D" id="3.30.70.330">
    <property type="match status" value="1"/>
</dbReference>
<feature type="compositionally biased region" description="Polar residues" evidence="6">
    <location>
        <begin position="502"/>
        <end position="519"/>
    </location>
</feature>
<keyword evidence="5" id="KW-0509">mRNA transport</keyword>
<sequence>MSIPLPVAGGKISFSDWPKNNQDNEQRLSNKEKVFSRISNKYQPFKNNSEKNHIQDPFNIEEENVDKSNEYVSSFLSKLPIHKNQSPKKNKSNNVNGISYGESYYKGVDGNLLYDGPPHVTLDELSSSPEKQPFSSKLKTMSFLPNFSNQDNNLLNSPINNNNLYNNNNNNDNKINSLFGNKIQSQINNNSNSINNNSNNNSIFNSTPLNINKNPLYSSPNRNHIVNPAISNDINKNLNSIVIYGYPTFLENDILNHFKSYGEISSYESLNENNWIIITYRNSYSTKNAMQKNKNPFFFKNNIMGIMTHYDYTQLLKSNQYNISNNSTNSIFQSNSTLAFQSTNPVHNNSTINNINSNSIFNTTNNSMSLWNNKAMSSTLNFTPSEKENSFSNSIGNINNESNMNVDNDISMNNHFSNLSTNSINSTFKVHNSSNNLFKKNTVLLNPQESIKKNSQLSNELLNSNSNSSNTHINNFDINPKPSIFSNSNNNNNIGKPLLNSSFSPGRNTTDNNVASSSTKPKVSFAMNINDETIQNKTVYNKNNPFINLLNEENNAKMNEEKTTNFNKRSSFFHNSHHSSSSLNEASSSITIPKIGSNKISKPKPSSSIVKDNNPGLLGKMVELVFGW</sequence>
<evidence type="ECO:0000256" key="2">
    <source>
        <dbReference type="ARBA" id="ARBA00022927"/>
    </source>
</evidence>
<dbReference type="GO" id="GO:0015031">
    <property type="term" value="P:protein transport"/>
    <property type="evidence" value="ECO:0007669"/>
    <property type="project" value="UniProtKB-KW"/>
</dbReference>
<keyword evidence="3" id="KW-0811">Translocation</keyword>
<keyword evidence="5" id="KW-0813">Transport</keyword>
<evidence type="ECO:0000256" key="6">
    <source>
        <dbReference type="SAM" id="MobiDB-lite"/>
    </source>
</evidence>
<dbReference type="InterPro" id="IPR007846">
    <property type="entry name" value="RRM_NUP35_dom"/>
</dbReference>
<dbReference type="GO" id="GO:0003676">
    <property type="term" value="F:nucleic acid binding"/>
    <property type="evidence" value="ECO:0007669"/>
    <property type="project" value="InterPro"/>
</dbReference>
<dbReference type="Pfam" id="PF05172">
    <property type="entry name" value="RRM_Nup35"/>
    <property type="match status" value="1"/>
</dbReference>
<reference evidence="8 9" key="1">
    <citation type="submission" date="2016-08" db="EMBL/GenBank/DDBJ databases">
        <title>Genomes of anaerobic fungi encode conserved fungal cellulosomes for biomass hydrolysis.</title>
        <authorList>
            <consortium name="DOE Joint Genome Institute"/>
            <person name="Haitjema C.H."/>
            <person name="Gilmore S.P."/>
            <person name="Henske J.K."/>
            <person name="Solomon K.V."/>
            <person name="De Groot R."/>
            <person name="Kuo A."/>
            <person name="Mondo S.J."/>
            <person name="Salamov A.A."/>
            <person name="Labutti K."/>
            <person name="Zhao Z."/>
            <person name="Chiniquy J."/>
            <person name="Barry K."/>
            <person name="Brewer H.M."/>
            <person name="Purvine S.O."/>
            <person name="Wright A.T."/>
            <person name="Boxma B."/>
            <person name="Van Alen T."/>
            <person name="Hackstein J.H."/>
            <person name="Baker S.E."/>
            <person name="Grigoriev I.V."/>
            <person name="O'Malley M.A."/>
        </authorList>
    </citation>
    <scope>NUCLEOTIDE SEQUENCE [LARGE SCALE GENOMIC DNA]</scope>
    <source>
        <strain evidence="9">finn</strain>
    </source>
</reference>
<keyword evidence="4 5" id="KW-0906">Nuclear pore complex</keyword>
<dbReference type="SUPFAM" id="SSF54928">
    <property type="entry name" value="RNA-binding domain, RBD"/>
    <property type="match status" value="1"/>
</dbReference>
<organism evidence="8 9">
    <name type="scientific">Piromyces finnis</name>
    <dbReference type="NCBI Taxonomy" id="1754191"/>
    <lineage>
        <taxon>Eukaryota</taxon>
        <taxon>Fungi</taxon>
        <taxon>Fungi incertae sedis</taxon>
        <taxon>Chytridiomycota</taxon>
        <taxon>Chytridiomycota incertae sedis</taxon>
        <taxon>Neocallimastigomycetes</taxon>
        <taxon>Neocallimastigales</taxon>
        <taxon>Neocallimastigaceae</taxon>
        <taxon>Piromyces</taxon>
    </lineage>
</organism>
<dbReference type="InterPro" id="IPR012677">
    <property type="entry name" value="Nucleotide-bd_a/b_plait_sf"/>
</dbReference>
<gene>
    <name evidence="8" type="ORF">BCR36DRAFT_582876</name>
</gene>
<keyword evidence="2" id="KW-0653">Protein transport</keyword>
<dbReference type="Proteomes" id="UP000193719">
    <property type="component" value="Unassembled WGS sequence"/>
</dbReference>
<name>A0A1Y1VDB7_9FUNG</name>
<evidence type="ECO:0000256" key="5">
    <source>
        <dbReference type="PROSITE-ProRule" id="PRU00804"/>
    </source>
</evidence>
<dbReference type="GO" id="GO:0005643">
    <property type="term" value="C:nuclear pore"/>
    <property type="evidence" value="ECO:0007669"/>
    <property type="project" value="UniProtKB-SubCell"/>
</dbReference>
<feature type="domain" description="RRM Nup35-type" evidence="7">
    <location>
        <begin position="235"/>
        <end position="316"/>
    </location>
</feature>
<feature type="region of interest" description="Disordered" evidence="6">
    <location>
        <begin position="487"/>
        <end position="519"/>
    </location>
</feature>
<evidence type="ECO:0000256" key="1">
    <source>
        <dbReference type="ARBA" id="ARBA00004567"/>
    </source>
</evidence>
<evidence type="ECO:0000256" key="3">
    <source>
        <dbReference type="ARBA" id="ARBA00023010"/>
    </source>
</evidence>
<protein>
    <recommendedName>
        <fullName evidence="7">RRM Nup35-type domain-containing protein</fullName>
    </recommendedName>
</protein>
<dbReference type="InterPro" id="IPR035979">
    <property type="entry name" value="RBD_domain_sf"/>
</dbReference>